<evidence type="ECO:0000313" key="1">
    <source>
        <dbReference type="EMBL" id="QTH64251.1"/>
    </source>
</evidence>
<gene>
    <name evidence="1" type="ORF">J1N51_01845</name>
</gene>
<dbReference type="Proteomes" id="UP000682739">
    <property type="component" value="Chromosome"/>
</dbReference>
<sequence length="95" mass="11042">MVERIETITIESNLRLKEAKLIPLNMNMGIIPIPLLKQKEIESNQHTIRTEGQLFLGMCSEPVMNWNLVILFENGEVDSIPINSYWNREAYINQL</sequence>
<dbReference type="EMBL" id="CP072110">
    <property type="protein sequence ID" value="QTH64251.1"/>
    <property type="molecule type" value="Genomic_DNA"/>
</dbReference>
<accession>A0A975DBV5</accession>
<dbReference type="KEGG" id="psym:J1N51_01845"/>
<evidence type="ECO:0000313" key="2">
    <source>
        <dbReference type="Proteomes" id="UP000682739"/>
    </source>
</evidence>
<reference evidence="1" key="1">
    <citation type="submission" date="2021-03" db="EMBL/GenBank/DDBJ databases">
        <title>Description of Psychrosphaera ytuae sp. nov. isolated from deep sea sediment of South China Sea.</title>
        <authorList>
            <person name="Zhang J."/>
            <person name="Xu X.-D."/>
        </authorList>
    </citation>
    <scope>NUCLEOTIDE SEQUENCE</scope>
    <source>
        <strain evidence="1">MTZ26</strain>
    </source>
</reference>
<dbReference type="RefSeq" id="WP_208832306.1">
    <property type="nucleotide sequence ID" value="NZ_CP072110.1"/>
</dbReference>
<name>A0A975DBV5_9GAMM</name>
<proteinExistence type="predicted"/>
<organism evidence="1 2">
    <name type="scientific">Psychrosphaera ytuae</name>
    <dbReference type="NCBI Taxonomy" id="2820710"/>
    <lineage>
        <taxon>Bacteria</taxon>
        <taxon>Pseudomonadati</taxon>
        <taxon>Pseudomonadota</taxon>
        <taxon>Gammaproteobacteria</taxon>
        <taxon>Alteromonadales</taxon>
        <taxon>Pseudoalteromonadaceae</taxon>
        <taxon>Psychrosphaera</taxon>
    </lineage>
</organism>
<keyword evidence="2" id="KW-1185">Reference proteome</keyword>
<dbReference type="AlphaFoldDB" id="A0A975DBV5"/>
<protein>
    <submittedName>
        <fullName evidence="1">Uncharacterized protein</fullName>
    </submittedName>
</protein>